<dbReference type="Proteomes" id="UP000297245">
    <property type="component" value="Unassembled WGS sequence"/>
</dbReference>
<organism evidence="1 2">
    <name type="scientific">Dendrothele bispora (strain CBS 962.96)</name>
    <dbReference type="NCBI Taxonomy" id="1314807"/>
    <lineage>
        <taxon>Eukaryota</taxon>
        <taxon>Fungi</taxon>
        <taxon>Dikarya</taxon>
        <taxon>Basidiomycota</taxon>
        <taxon>Agaricomycotina</taxon>
        <taxon>Agaricomycetes</taxon>
        <taxon>Agaricomycetidae</taxon>
        <taxon>Agaricales</taxon>
        <taxon>Agaricales incertae sedis</taxon>
        <taxon>Dendrothele</taxon>
    </lineage>
</organism>
<keyword evidence="2" id="KW-1185">Reference proteome</keyword>
<dbReference type="EMBL" id="ML179043">
    <property type="protein sequence ID" value="THV06320.1"/>
    <property type="molecule type" value="Genomic_DNA"/>
</dbReference>
<evidence type="ECO:0000313" key="1">
    <source>
        <dbReference type="EMBL" id="THV06320.1"/>
    </source>
</evidence>
<reference evidence="1 2" key="1">
    <citation type="journal article" date="2019" name="Nat. Ecol. Evol.">
        <title>Megaphylogeny resolves global patterns of mushroom evolution.</title>
        <authorList>
            <person name="Varga T."/>
            <person name="Krizsan K."/>
            <person name="Foldi C."/>
            <person name="Dima B."/>
            <person name="Sanchez-Garcia M."/>
            <person name="Sanchez-Ramirez S."/>
            <person name="Szollosi G.J."/>
            <person name="Szarkandi J.G."/>
            <person name="Papp V."/>
            <person name="Albert L."/>
            <person name="Andreopoulos W."/>
            <person name="Angelini C."/>
            <person name="Antonin V."/>
            <person name="Barry K.W."/>
            <person name="Bougher N.L."/>
            <person name="Buchanan P."/>
            <person name="Buyck B."/>
            <person name="Bense V."/>
            <person name="Catcheside P."/>
            <person name="Chovatia M."/>
            <person name="Cooper J."/>
            <person name="Damon W."/>
            <person name="Desjardin D."/>
            <person name="Finy P."/>
            <person name="Geml J."/>
            <person name="Haridas S."/>
            <person name="Hughes K."/>
            <person name="Justo A."/>
            <person name="Karasinski D."/>
            <person name="Kautmanova I."/>
            <person name="Kiss B."/>
            <person name="Kocsube S."/>
            <person name="Kotiranta H."/>
            <person name="LaButti K.M."/>
            <person name="Lechner B.E."/>
            <person name="Liimatainen K."/>
            <person name="Lipzen A."/>
            <person name="Lukacs Z."/>
            <person name="Mihaltcheva S."/>
            <person name="Morgado L.N."/>
            <person name="Niskanen T."/>
            <person name="Noordeloos M.E."/>
            <person name="Ohm R.A."/>
            <person name="Ortiz-Santana B."/>
            <person name="Ovrebo C."/>
            <person name="Racz N."/>
            <person name="Riley R."/>
            <person name="Savchenko A."/>
            <person name="Shiryaev A."/>
            <person name="Soop K."/>
            <person name="Spirin V."/>
            <person name="Szebenyi C."/>
            <person name="Tomsovsky M."/>
            <person name="Tulloss R.E."/>
            <person name="Uehling J."/>
            <person name="Grigoriev I.V."/>
            <person name="Vagvolgyi C."/>
            <person name="Papp T."/>
            <person name="Martin F.M."/>
            <person name="Miettinen O."/>
            <person name="Hibbett D.S."/>
            <person name="Nagy L.G."/>
        </authorList>
    </citation>
    <scope>NUCLEOTIDE SEQUENCE [LARGE SCALE GENOMIC DNA]</scope>
    <source>
        <strain evidence="1 2">CBS 962.96</strain>
    </source>
</reference>
<proteinExistence type="predicted"/>
<evidence type="ECO:0000313" key="2">
    <source>
        <dbReference type="Proteomes" id="UP000297245"/>
    </source>
</evidence>
<sequence>MADSNHGLNSITSTIDIPTSDCSLKSTLRLIRTFFRNGAYLKGSESLRQDALSILKQTEATLQRTLLEFGKYNEYVSEGDEEFTRLLTEHESYHKSGRWAQTIKDCRRLCQECTSKENFANLKSGARNRAQKSLGIGSQLLLMVSLPFNKESGVFHSSGVRLRLTIQNTIGVRWRETGGTVPYDQDLRYDRSLATSRTEFVRHSRRVLESRYAVHTPDSGGFQRF</sequence>
<protein>
    <submittedName>
        <fullName evidence="1">Uncharacterized protein</fullName>
    </submittedName>
</protein>
<name>A0A4S8MT14_DENBC</name>
<accession>A0A4S8MT14</accession>
<dbReference type="AlphaFoldDB" id="A0A4S8MT14"/>
<gene>
    <name evidence="1" type="ORF">K435DRAFT_789473</name>
</gene>